<reference evidence="1" key="1">
    <citation type="submission" date="2018-02" db="EMBL/GenBank/DDBJ databases">
        <title>The genomes of Aspergillus section Nigri reveals drivers in fungal speciation.</title>
        <authorList>
            <consortium name="DOE Joint Genome Institute"/>
            <person name="Vesth T.C."/>
            <person name="Nybo J."/>
            <person name="Theobald S."/>
            <person name="Brandl J."/>
            <person name="Frisvad J.C."/>
            <person name="Nielsen K.F."/>
            <person name="Lyhne E.K."/>
            <person name="Kogle M.E."/>
            <person name="Kuo A."/>
            <person name="Riley R."/>
            <person name="Clum A."/>
            <person name="Nolan M."/>
            <person name="Lipzen A."/>
            <person name="Salamov A."/>
            <person name="Henrissat B."/>
            <person name="Wiebenga A."/>
            <person name="De vries R.P."/>
            <person name="Grigoriev I.V."/>
            <person name="Mortensen U.H."/>
            <person name="Andersen M.R."/>
            <person name="Baker S.E."/>
        </authorList>
    </citation>
    <scope>NUCLEOTIDE SEQUENCE</scope>
    <source>
        <strain evidence="1">CBS 121060</strain>
    </source>
</reference>
<evidence type="ECO:0000313" key="1">
    <source>
        <dbReference type="EMBL" id="RAH65714.1"/>
    </source>
</evidence>
<dbReference type="EMBL" id="KZ824991">
    <property type="protein sequence ID" value="RAH65714.1"/>
    <property type="molecule type" value="Genomic_DNA"/>
</dbReference>
<protein>
    <submittedName>
        <fullName evidence="1">Uncharacterized protein</fullName>
    </submittedName>
</protein>
<proteinExistence type="predicted"/>
<evidence type="ECO:0000313" key="2">
    <source>
        <dbReference type="Proteomes" id="UP000249661"/>
    </source>
</evidence>
<organism evidence="1 2">
    <name type="scientific">Aspergillus aculeatinus CBS 121060</name>
    <dbReference type="NCBI Taxonomy" id="1448322"/>
    <lineage>
        <taxon>Eukaryota</taxon>
        <taxon>Fungi</taxon>
        <taxon>Dikarya</taxon>
        <taxon>Ascomycota</taxon>
        <taxon>Pezizomycotina</taxon>
        <taxon>Eurotiomycetes</taxon>
        <taxon>Eurotiomycetidae</taxon>
        <taxon>Eurotiales</taxon>
        <taxon>Aspergillaceae</taxon>
        <taxon>Aspergillus</taxon>
        <taxon>Aspergillus subgen. Circumdati</taxon>
    </lineage>
</organism>
<accession>A0ACD1GWJ5</accession>
<keyword evidence="2" id="KW-1185">Reference proteome</keyword>
<sequence>MAQGPSIVVGLDFGTTFSGIAWAFKGSADDIEVLSTWPGGGNRTSMKVPSTISYGARTTRWGYQVGPFMEAFRGLKLLLDEEQETTYPPSLCSKKLLAILDKDAVHVTADYLRYLVGYAQGVLERRLGIAASAMNLRYILTVPAVWSDKAKNCTLRAALKAGISPQDVSLKNDMFVVCDAGGGTVDLISYQIRALKPLAVREIVKGAGRICGSTLLDESFERMLEERLGPTGYAALSDKAKDAALHYWQDRVKPNFAGKYDEDFEDVDYFIPVPGALDDRLASIEDGFLYLTSDDVTSIFEPIVKEVESLVAEQIEGIKEKKLYPKVVLTISPSAIILVGGFGASMFLFHRLQEANPSVLVMQPPDAGAVHRGLDGNQVESRVVRRPYGVRCRSPYVAGQHDPNDMVWCHLKEEYEVHNCMHWYIEKSSVVSENKPVRVSFCRLLEASSEHGLCVKVDLLFSDSDRAPAMSNQTMRLCTVEADLSRIPRDLFVKKCNSKGVEYYEVYYDLVMIPTSASLLFELEFNGVGYGSVRSKY</sequence>
<dbReference type="Proteomes" id="UP000249661">
    <property type="component" value="Unassembled WGS sequence"/>
</dbReference>
<name>A0ACD1GWJ5_9EURO</name>
<gene>
    <name evidence="1" type="ORF">BO66DRAFT_461446</name>
</gene>